<name>F8AVN5_9ACTN</name>
<dbReference type="KEGG" id="fsy:FsymDg_3731"/>
<dbReference type="eggNOG" id="COG0305">
    <property type="taxonomic scope" value="Bacteria"/>
</dbReference>
<dbReference type="STRING" id="656024.FsymDg_3731"/>
<reference evidence="1 2" key="1">
    <citation type="submission" date="2011-05" db="EMBL/GenBank/DDBJ databases">
        <title>Complete sequence of chromosome of Frankia symbiont of Datisca glomerata.</title>
        <authorList>
            <consortium name="US DOE Joint Genome Institute"/>
            <person name="Lucas S."/>
            <person name="Han J."/>
            <person name="Lapidus A."/>
            <person name="Cheng J.-F."/>
            <person name="Goodwin L."/>
            <person name="Pitluck S."/>
            <person name="Peters L."/>
            <person name="Mikhailova N."/>
            <person name="Chertkov O."/>
            <person name="Teshima H."/>
            <person name="Han C."/>
            <person name="Tapia R."/>
            <person name="Land M."/>
            <person name="Hauser L."/>
            <person name="Kyrpides N."/>
            <person name="Ivanova N."/>
            <person name="Pagani I."/>
            <person name="Berry A."/>
            <person name="Pawlowski K."/>
            <person name="Persson T."/>
            <person name="Vanden Heuvel B."/>
            <person name="Benson D."/>
            <person name="Woyke T."/>
        </authorList>
    </citation>
    <scope>NUCLEOTIDE SEQUENCE [LARGE SCALE GENOMIC DNA]</scope>
    <source>
        <strain evidence="2">4085684</strain>
    </source>
</reference>
<dbReference type="Pfam" id="PF13148">
    <property type="entry name" value="DUF3987"/>
    <property type="match status" value="1"/>
</dbReference>
<proteinExistence type="predicted"/>
<evidence type="ECO:0008006" key="3">
    <source>
        <dbReference type="Google" id="ProtNLM"/>
    </source>
</evidence>
<dbReference type="InterPro" id="IPR025048">
    <property type="entry name" value="DUF3987"/>
</dbReference>
<keyword evidence="2" id="KW-1185">Reference proteome</keyword>
<dbReference type="AlphaFoldDB" id="F8AVN5"/>
<evidence type="ECO:0000313" key="2">
    <source>
        <dbReference type="Proteomes" id="UP000001549"/>
    </source>
</evidence>
<gene>
    <name evidence="1" type="ordered locus">FsymDg_3731</name>
</gene>
<accession>F8AVN5</accession>
<sequence>MNRQPTDPAVVRPLHPAELAADVDDGPPWELPVPLGTVPPPPVFPIDVYPPWLADYVRAVATFTQTDPAMAGAVALAVLSTCAGGRLEVEPRPGWREPVNLFLAVVADPGERKSPVHGALTAPLLAAEAALAARVGPLARENAALKDIAGRAAEQAKTTAAKAPKDKRKELTEEAVAAALAAEAVTVPNLPRLLGDDATPEALTTLMAENGGRIAVISDEGGIFDILAGRFSAAPNLDPYLKGHAGRPMRVDRKGREAEFIPTPALTVGVMIQPSVLRKFGADADLTGRGMAARFLFVLPGSLAGWRNVNAPPVPPALSDVYAGNIHGLAATLAEWTDPVVLTLTPEADQVRTAHAERVENELRPGGAYHGMREWANKLPGTTLRIAGLLHMAHHPADGWRRPLAAERMAGAVELADALAGHYRTALHTIIAEPGHTAALKALRFLAERQMTTFTRRELHRRLIRQLPTAADVTATLDLLTTYGWTRPGPGSHYHLHPRATELLDSVDTLTTNINNAFTAGHSPETPVNTPVDSR</sequence>
<dbReference type="HOGENOM" id="CLU_020866_3_0_11"/>
<protein>
    <recommendedName>
        <fullName evidence="3">DUF3987 domain-containing protein</fullName>
    </recommendedName>
</protein>
<dbReference type="RefSeq" id="WP_013874888.1">
    <property type="nucleotide sequence ID" value="NC_015656.1"/>
</dbReference>
<evidence type="ECO:0000313" key="1">
    <source>
        <dbReference type="EMBL" id="AEH11008.1"/>
    </source>
</evidence>
<dbReference type="Proteomes" id="UP000001549">
    <property type="component" value="Chromosome"/>
</dbReference>
<dbReference type="EMBL" id="CP002801">
    <property type="protein sequence ID" value="AEH11008.1"/>
    <property type="molecule type" value="Genomic_DNA"/>
</dbReference>
<organism evidence="1 2">
    <name type="scientific">Candidatus Protofrankia datiscae</name>
    <dbReference type="NCBI Taxonomy" id="2716812"/>
    <lineage>
        <taxon>Bacteria</taxon>
        <taxon>Bacillati</taxon>
        <taxon>Actinomycetota</taxon>
        <taxon>Actinomycetes</taxon>
        <taxon>Frankiales</taxon>
        <taxon>Frankiaceae</taxon>
        <taxon>Protofrankia</taxon>
    </lineage>
</organism>